<organism evidence="3 4">
    <name type="scientific">Eucalyptus globulus</name>
    <name type="common">Tasmanian blue gum</name>
    <dbReference type="NCBI Taxonomy" id="34317"/>
    <lineage>
        <taxon>Eukaryota</taxon>
        <taxon>Viridiplantae</taxon>
        <taxon>Streptophyta</taxon>
        <taxon>Embryophyta</taxon>
        <taxon>Tracheophyta</taxon>
        <taxon>Spermatophyta</taxon>
        <taxon>Magnoliopsida</taxon>
        <taxon>eudicotyledons</taxon>
        <taxon>Gunneridae</taxon>
        <taxon>Pentapetalae</taxon>
        <taxon>rosids</taxon>
        <taxon>malvids</taxon>
        <taxon>Myrtales</taxon>
        <taxon>Myrtaceae</taxon>
        <taxon>Myrtoideae</taxon>
        <taxon>Eucalypteae</taxon>
        <taxon>Eucalyptus</taxon>
    </lineage>
</organism>
<evidence type="ECO:0000313" key="4">
    <source>
        <dbReference type="Proteomes" id="UP001634007"/>
    </source>
</evidence>
<accession>A0ABD3K8B2</accession>
<protein>
    <recommendedName>
        <fullName evidence="5">GDSL esterase/lipase</fullName>
    </recommendedName>
</protein>
<evidence type="ECO:0000256" key="1">
    <source>
        <dbReference type="ARBA" id="ARBA00008668"/>
    </source>
</evidence>
<dbReference type="PANTHER" id="PTHR45642">
    <property type="entry name" value="GDSL ESTERASE/LIPASE EXL3"/>
    <property type="match status" value="1"/>
</dbReference>
<evidence type="ECO:0000256" key="2">
    <source>
        <dbReference type="SAM" id="Phobius"/>
    </source>
</evidence>
<keyword evidence="2" id="KW-1133">Transmembrane helix</keyword>
<dbReference type="Pfam" id="PF00657">
    <property type="entry name" value="Lipase_GDSL"/>
    <property type="match status" value="1"/>
</dbReference>
<comment type="similarity">
    <text evidence="1">Belongs to the 'GDSL' lipolytic enzyme family.</text>
</comment>
<dbReference type="InterPro" id="IPR001087">
    <property type="entry name" value="GDSL"/>
</dbReference>
<keyword evidence="2" id="KW-0812">Transmembrane</keyword>
<proteinExistence type="inferred from homology"/>
<dbReference type="FunFam" id="3.40.50.1110:FF:000003">
    <property type="entry name" value="GDSL esterase/lipase APG"/>
    <property type="match status" value="1"/>
</dbReference>
<comment type="caution">
    <text evidence="3">The sequence shown here is derived from an EMBL/GenBank/DDBJ whole genome shotgun (WGS) entry which is preliminary data.</text>
</comment>
<dbReference type="AlphaFoldDB" id="A0ABD3K8B2"/>
<dbReference type="PANTHER" id="PTHR45642:SF3">
    <property type="entry name" value="OS09G0540400 PROTEIN"/>
    <property type="match status" value="1"/>
</dbReference>
<feature type="transmembrane region" description="Helical" evidence="2">
    <location>
        <begin position="12"/>
        <end position="36"/>
    </location>
</feature>
<reference evidence="3 4" key="1">
    <citation type="submission" date="2024-11" db="EMBL/GenBank/DDBJ databases">
        <title>Chromosome-level genome assembly of Eucalyptus globulus Labill. provides insights into its genome evolution.</title>
        <authorList>
            <person name="Li X."/>
        </authorList>
    </citation>
    <scope>NUCLEOTIDE SEQUENCE [LARGE SCALE GENOMIC DNA]</scope>
    <source>
        <strain evidence="3">CL2024</strain>
        <tissue evidence="3">Fresh tender leaves</tissue>
    </source>
</reference>
<keyword evidence="4" id="KW-1185">Reference proteome</keyword>
<evidence type="ECO:0008006" key="5">
    <source>
        <dbReference type="Google" id="ProtNLM"/>
    </source>
</evidence>
<dbReference type="CDD" id="cd01837">
    <property type="entry name" value="SGNH_plant_lipase_like"/>
    <property type="match status" value="1"/>
</dbReference>
<gene>
    <name evidence="3" type="ORF">ACJRO7_025251</name>
</gene>
<dbReference type="Proteomes" id="UP001634007">
    <property type="component" value="Unassembled WGS sequence"/>
</dbReference>
<dbReference type="Gene3D" id="3.40.50.1110">
    <property type="entry name" value="SGNH hydrolase"/>
    <property type="match status" value="1"/>
</dbReference>
<dbReference type="EMBL" id="JBJKBG010000006">
    <property type="protein sequence ID" value="KAL3736261.1"/>
    <property type="molecule type" value="Genomic_DNA"/>
</dbReference>
<dbReference type="InterPro" id="IPR036514">
    <property type="entry name" value="SGNH_hydro_sf"/>
</dbReference>
<keyword evidence="2" id="KW-0472">Membrane</keyword>
<dbReference type="InterPro" id="IPR050592">
    <property type="entry name" value="GDSL_lipolytic_enzyme"/>
</dbReference>
<evidence type="ECO:0000313" key="3">
    <source>
        <dbReference type="EMBL" id="KAL3736261.1"/>
    </source>
</evidence>
<sequence length="377" mass="41644">MALSKEHRLALLLNHIVVFYVTLALVFSGGVCARILTMQRPSSGSSVSAVFAFGDSTVDTGNNDYINTPSKGNVPPYGKDFVNHIPTGRFSNGKLIPDLIAAHYGVKELLPPYLDPALSTEDLTTGVCFASAGSGYDPLTGQTINVLSMEKQLQYFKEYTKRLEMAIGKNRTRNIINGALFVISSGTNDFIINYYGLPFRRQSFTPHMYRQFILAHVKKFTQTLLNQGARRIAVVGLAPMGCLPLVININSGNPFRDRGCIKKFSSVARNYNTMLQRELGKMEKSFRSLGVVIGYIDIYNSVVRMIKAPHSFGFEDVDSGCCGTGIIKVSFSCDMNSYVCPNASKHLFWDSVHPTERAYSVVFHAQLPSFDAILKGI</sequence>
<dbReference type="SUPFAM" id="SSF52266">
    <property type="entry name" value="SGNH hydrolase"/>
    <property type="match status" value="1"/>
</dbReference>
<dbReference type="InterPro" id="IPR035669">
    <property type="entry name" value="SGNH_plant_lipase-like"/>
</dbReference>
<name>A0ABD3K8B2_EUCGL</name>